<gene>
    <name evidence="1" type="ORF">EGT51_12470</name>
</gene>
<dbReference type="AlphaFoldDB" id="A0A4Z0J4U3"/>
<protein>
    <submittedName>
        <fullName evidence="1">Oxygen-insensitive NADPH nitroreductase</fullName>
    </submittedName>
</protein>
<name>A0A4Z0J4U3_9LACO</name>
<organism evidence="1 2">
    <name type="scientific">Levilactobacillus suantsaiihabitans</name>
    <dbReference type="NCBI Taxonomy" id="2487722"/>
    <lineage>
        <taxon>Bacteria</taxon>
        <taxon>Bacillati</taxon>
        <taxon>Bacillota</taxon>
        <taxon>Bacilli</taxon>
        <taxon>Lactobacillales</taxon>
        <taxon>Lactobacillaceae</taxon>
        <taxon>Levilactobacillus</taxon>
    </lineage>
</organism>
<evidence type="ECO:0000313" key="2">
    <source>
        <dbReference type="Proteomes" id="UP000297348"/>
    </source>
</evidence>
<proteinExistence type="predicted"/>
<dbReference type="Proteomes" id="UP000297348">
    <property type="component" value="Unassembled WGS sequence"/>
</dbReference>
<keyword evidence="2" id="KW-1185">Reference proteome</keyword>
<comment type="caution">
    <text evidence="1">The sequence shown here is derived from an EMBL/GenBank/DDBJ whole genome shotgun (WGS) entry which is preliminary data.</text>
</comment>
<evidence type="ECO:0000313" key="1">
    <source>
        <dbReference type="EMBL" id="TGD17435.1"/>
    </source>
</evidence>
<sequence length="32" mass="3610">MEVIHALRKKTRRELSLIGFSAVDELKAMVPA</sequence>
<reference evidence="1 2" key="1">
    <citation type="submission" date="2018-10" db="EMBL/GenBank/DDBJ databases">
        <title>Lactobacillus sp. R7 and Lactobacillus sp. R19 isolated from fermented mustard green product of Taiwan.</title>
        <authorList>
            <person name="Lin S.-T."/>
        </authorList>
    </citation>
    <scope>NUCLEOTIDE SEQUENCE [LARGE SCALE GENOMIC DNA]</scope>
    <source>
        <strain evidence="1 2">BCRC 81129</strain>
    </source>
</reference>
<accession>A0A4Z0J4U3</accession>
<dbReference type="EMBL" id="RKLX01000033">
    <property type="protein sequence ID" value="TGD17435.1"/>
    <property type="molecule type" value="Genomic_DNA"/>
</dbReference>
<dbReference type="OrthoDB" id="1376408at2"/>